<dbReference type="SUPFAM" id="SSF46689">
    <property type="entry name" value="Homeodomain-like"/>
    <property type="match status" value="2"/>
</dbReference>
<dbReference type="Gene3D" id="2.60.120.10">
    <property type="entry name" value="Jelly Rolls"/>
    <property type="match status" value="1"/>
</dbReference>
<dbReference type="EMBL" id="BJYE01000037">
    <property type="protein sequence ID" value="GEN57714.1"/>
    <property type="molecule type" value="Genomic_DNA"/>
</dbReference>
<dbReference type="Gene3D" id="1.10.10.60">
    <property type="entry name" value="Homeodomain-like"/>
    <property type="match status" value="2"/>
</dbReference>
<dbReference type="RefSeq" id="WP_089803389.1">
    <property type="nucleotide sequence ID" value="NZ_BJYE01000037.1"/>
</dbReference>
<evidence type="ECO:0000313" key="5">
    <source>
        <dbReference type="EMBL" id="GEN57714.1"/>
    </source>
</evidence>
<dbReference type="Proteomes" id="UP000321400">
    <property type="component" value="Unassembled WGS sequence"/>
</dbReference>
<dbReference type="OrthoDB" id="345364at2"/>
<protein>
    <submittedName>
        <fullName evidence="5">AraC family transcriptional regulator</fullName>
    </submittedName>
</protein>
<dbReference type="InterPro" id="IPR037923">
    <property type="entry name" value="HTH-like"/>
</dbReference>
<evidence type="ECO:0000313" key="6">
    <source>
        <dbReference type="Proteomes" id="UP000321400"/>
    </source>
</evidence>
<organism evidence="5 6">
    <name type="scientific">Halolactibacillus alkaliphilus</name>
    <dbReference type="NCBI Taxonomy" id="442899"/>
    <lineage>
        <taxon>Bacteria</taxon>
        <taxon>Bacillati</taxon>
        <taxon>Bacillota</taxon>
        <taxon>Bacilli</taxon>
        <taxon>Bacillales</taxon>
        <taxon>Bacillaceae</taxon>
        <taxon>Halolactibacillus</taxon>
    </lineage>
</organism>
<dbReference type="SMART" id="SM00342">
    <property type="entry name" value="HTH_ARAC"/>
    <property type="match status" value="1"/>
</dbReference>
<dbReference type="PANTHER" id="PTHR43280">
    <property type="entry name" value="ARAC-FAMILY TRANSCRIPTIONAL REGULATOR"/>
    <property type="match status" value="1"/>
</dbReference>
<keyword evidence="3" id="KW-0804">Transcription</keyword>
<dbReference type="Pfam" id="PF02311">
    <property type="entry name" value="AraC_binding"/>
    <property type="match status" value="1"/>
</dbReference>
<dbReference type="PANTHER" id="PTHR43280:SF2">
    <property type="entry name" value="HTH-TYPE TRANSCRIPTIONAL REGULATOR EXSA"/>
    <property type="match status" value="1"/>
</dbReference>
<accession>A0A511X444</accession>
<dbReference type="InterPro" id="IPR018060">
    <property type="entry name" value="HTH_AraC"/>
</dbReference>
<dbReference type="Pfam" id="PF12833">
    <property type="entry name" value="HTH_18"/>
    <property type="match status" value="1"/>
</dbReference>
<dbReference type="InterPro" id="IPR003313">
    <property type="entry name" value="AraC-bd"/>
</dbReference>
<gene>
    <name evidence="5" type="ORF">HAL01_21780</name>
</gene>
<evidence type="ECO:0000256" key="3">
    <source>
        <dbReference type="ARBA" id="ARBA00023163"/>
    </source>
</evidence>
<evidence type="ECO:0000256" key="1">
    <source>
        <dbReference type="ARBA" id="ARBA00023015"/>
    </source>
</evidence>
<reference evidence="5 6" key="1">
    <citation type="submission" date="2019-07" db="EMBL/GenBank/DDBJ databases">
        <title>Whole genome shotgun sequence of Halolactibacillus alkaliphilus NBRC 103919.</title>
        <authorList>
            <person name="Hosoyama A."/>
            <person name="Uohara A."/>
            <person name="Ohji S."/>
            <person name="Ichikawa N."/>
        </authorList>
    </citation>
    <scope>NUCLEOTIDE SEQUENCE [LARGE SCALE GENOMIC DNA]</scope>
    <source>
        <strain evidence="5 6">NBRC 103919</strain>
    </source>
</reference>
<dbReference type="GO" id="GO:0003700">
    <property type="term" value="F:DNA-binding transcription factor activity"/>
    <property type="evidence" value="ECO:0007669"/>
    <property type="project" value="InterPro"/>
</dbReference>
<dbReference type="PROSITE" id="PS01124">
    <property type="entry name" value="HTH_ARAC_FAMILY_2"/>
    <property type="match status" value="1"/>
</dbReference>
<dbReference type="GO" id="GO:0043565">
    <property type="term" value="F:sequence-specific DNA binding"/>
    <property type="evidence" value="ECO:0007669"/>
    <property type="project" value="InterPro"/>
</dbReference>
<evidence type="ECO:0000256" key="2">
    <source>
        <dbReference type="ARBA" id="ARBA00023125"/>
    </source>
</evidence>
<proteinExistence type="predicted"/>
<keyword evidence="1" id="KW-0805">Transcription regulation</keyword>
<dbReference type="STRING" id="442899.SAMN05720591_1355"/>
<sequence>MHIHHCSYSSHTNGYHDTRINGFDNFLIRIQIEGKGKTTIHQETYELEQGDIIFVPANTYYQLTIEPQQLSGDYHLLVTGDWLDAWWRKLGKPHMASLSSTETIITLWRLLSTENLRPTYEQNHELNTHLFKSIMLMIEEELNARHSIQRPFIVTRMMRYIEEHALEPLTLEEVASEVELSVSRASHLFKDHTNKTMIQYAQHIKLEAAINQMKYTNMTLEQIAFICGFGNYPYFHRLFTREYHMPPSQYRKAY</sequence>
<comment type="caution">
    <text evidence="5">The sequence shown here is derived from an EMBL/GenBank/DDBJ whole genome shotgun (WGS) entry which is preliminary data.</text>
</comment>
<dbReference type="AlphaFoldDB" id="A0A511X444"/>
<name>A0A511X444_9BACI</name>
<keyword evidence="2" id="KW-0238">DNA-binding</keyword>
<evidence type="ECO:0000259" key="4">
    <source>
        <dbReference type="PROSITE" id="PS01124"/>
    </source>
</evidence>
<dbReference type="SUPFAM" id="SSF51215">
    <property type="entry name" value="Regulatory protein AraC"/>
    <property type="match status" value="1"/>
</dbReference>
<dbReference type="InterPro" id="IPR009057">
    <property type="entry name" value="Homeodomain-like_sf"/>
</dbReference>
<feature type="domain" description="HTH araC/xylS-type" evidence="4">
    <location>
        <begin position="155"/>
        <end position="253"/>
    </location>
</feature>
<dbReference type="InterPro" id="IPR014710">
    <property type="entry name" value="RmlC-like_jellyroll"/>
</dbReference>
<keyword evidence="6" id="KW-1185">Reference proteome</keyword>